<feature type="domain" description="ABC3 transporter permease C-terminal" evidence="7">
    <location>
        <begin position="63"/>
        <end position="179"/>
    </location>
</feature>
<evidence type="ECO:0000313" key="8">
    <source>
        <dbReference type="EMBL" id="MDA3731236.1"/>
    </source>
</evidence>
<feature type="transmembrane region" description="Helical" evidence="6">
    <location>
        <begin position="236"/>
        <end position="258"/>
    </location>
</feature>
<feature type="transmembrane region" description="Helical" evidence="6">
    <location>
        <begin position="598"/>
        <end position="617"/>
    </location>
</feature>
<dbReference type="PIRSF" id="PIRSF018968">
    <property type="entry name" value="ABC_permease_BceB"/>
    <property type="match status" value="1"/>
</dbReference>
<dbReference type="AlphaFoldDB" id="A0AA42J0J0"/>
<dbReference type="PANTHER" id="PTHR46795:SF3">
    <property type="entry name" value="ABC TRANSPORTER PERMEASE"/>
    <property type="match status" value="1"/>
</dbReference>
<evidence type="ECO:0000256" key="6">
    <source>
        <dbReference type="PIRNR" id="PIRNR018968"/>
    </source>
</evidence>
<feature type="transmembrane region" description="Helical" evidence="6">
    <location>
        <begin position="542"/>
        <end position="564"/>
    </location>
</feature>
<dbReference type="EMBL" id="JAQIFT010000029">
    <property type="protein sequence ID" value="MDA3731236.1"/>
    <property type="molecule type" value="Genomic_DNA"/>
</dbReference>
<organism evidence="8 9">
    <name type="scientific">Holtiella tumoricola</name>
    <dbReference type="NCBI Taxonomy" id="3018743"/>
    <lineage>
        <taxon>Bacteria</taxon>
        <taxon>Bacillati</taxon>
        <taxon>Bacillota</taxon>
        <taxon>Clostridia</taxon>
        <taxon>Lachnospirales</taxon>
        <taxon>Cellulosilyticaceae</taxon>
        <taxon>Holtiella</taxon>
    </lineage>
</organism>
<feature type="transmembrane region" description="Helical" evidence="6">
    <location>
        <begin position="203"/>
        <end position="224"/>
    </location>
</feature>
<dbReference type="Proteomes" id="UP001169242">
    <property type="component" value="Unassembled WGS sequence"/>
</dbReference>
<dbReference type="Pfam" id="PF02687">
    <property type="entry name" value="FtsX"/>
    <property type="match status" value="1"/>
</dbReference>
<keyword evidence="3 6" id="KW-0812">Transmembrane</keyword>
<keyword evidence="9" id="KW-1185">Reference proteome</keyword>
<keyword evidence="5 6" id="KW-0472">Membrane</keyword>
<keyword evidence="2 6" id="KW-1003">Cell membrane</keyword>
<feature type="transmembrane region" description="Helical" evidence="6">
    <location>
        <begin position="57"/>
        <end position="83"/>
    </location>
</feature>
<dbReference type="PANTHER" id="PTHR46795">
    <property type="entry name" value="ABC TRANSPORTER PERMEASE-RELATED-RELATED"/>
    <property type="match status" value="1"/>
</dbReference>
<dbReference type="RefSeq" id="WP_271011650.1">
    <property type="nucleotide sequence ID" value="NZ_JAQIFT010000029.1"/>
</dbReference>
<feature type="transmembrane region" description="Helical" evidence="6">
    <location>
        <begin position="149"/>
        <end position="175"/>
    </location>
</feature>
<accession>A0AA42J0J0</accession>
<keyword evidence="6" id="KW-0813">Transport</keyword>
<protein>
    <submittedName>
        <fullName evidence="8">ABC transporter permease</fullName>
    </submittedName>
</protein>
<dbReference type="GO" id="GO:0005886">
    <property type="term" value="C:plasma membrane"/>
    <property type="evidence" value="ECO:0007669"/>
    <property type="project" value="UniProtKB-SubCell"/>
</dbReference>
<feature type="transmembrane region" description="Helical" evidence="6">
    <location>
        <begin position="623"/>
        <end position="652"/>
    </location>
</feature>
<feature type="transmembrane region" description="Helical" evidence="6">
    <location>
        <begin position="104"/>
        <end position="129"/>
    </location>
</feature>
<dbReference type="InterPro" id="IPR052536">
    <property type="entry name" value="ABC-4_Integral_Memb_Prot"/>
</dbReference>
<comment type="similarity">
    <text evidence="6">Belongs to the ABC-4 integral membrane protein family.</text>
</comment>
<comment type="caution">
    <text evidence="8">The sequence shown here is derived from an EMBL/GenBank/DDBJ whole genome shotgun (WGS) entry which is preliminary data.</text>
</comment>
<dbReference type="GO" id="GO:0055085">
    <property type="term" value="P:transmembrane transport"/>
    <property type="evidence" value="ECO:0007669"/>
    <property type="project" value="UniProtKB-UniRule"/>
</dbReference>
<keyword evidence="4 6" id="KW-1133">Transmembrane helix</keyword>
<proteinExistence type="inferred from homology"/>
<evidence type="ECO:0000256" key="3">
    <source>
        <dbReference type="ARBA" id="ARBA00022692"/>
    </source>
</evidence>
<evidence type="ECO:0000256" key="2">
    <source>
        <dbReference type="ARBA" id="ARBA00022475"/>
    </source>
</evidence>
<feature type="transmembrane region" description="Helical" evidence="6">
    <location>
        <begin position="290"/>
        <end position="312"/>
    </location>
</feature>
<gene>
    <name evidence="8" type="ORF">PBV87_07015</name>
</gene>
<dbReference type="InterPro" id="IPR003838">
    <property type="entry name" value="ABC3_permease_C"/>
</dbReference>
<evidence type="ECO:0000259" key="7">
    <source>
        <dbReference type="Pfam" id="PF02687"/>
    </source>
</evidence>
<evidence type="ECO:0000256" key="1">
    <source>
        <dbReference type="ARBA" id="ARBA00004651"/>
    </source>
</evidence>
<evidence type="ECO:0000313" key="9">
    <source>
        <dbReference type="Proteomes" id="UP001169242"/>
    </source>
</evidence>
<evidence type="ECO:0000256" key="4">
    <source>
        <dbReference type="ARBA" id="ARBA00022989"/>
    </source>
</evidence>
<sequence length="669" mass="75679">MFFKLSLRNAKRSFKDYMIYFLTLTFGVCIFYMFNALDAQQAMLEITTSKLEIIKNLSQLMGIISIFVAFILGFLMIYANHFLIRRRKKELGLYLTLGMNRHTVNLLLVIESLIIAIFALISGLVLGTFLSHGLSIVTAQLFAVDLKSFTFIFSSSAACKSIVFFTILFVIVIIFNTVSIAKYKLIDLLQGEKKNETLKMPNFPLACFFFILSLVILIIAYTLASINGLRSFDTSLLSAILLGCIGTYLFFYSIAGIVSKLCIKYKTFYYKNINLFIVNQVMSKIKTHHISMSVICLMLFFTIGVLSTGLSMSKTLTSTLESTTPYDATLYVWGEEDQDSLIKQLESYNFPLNDIAKEYLEFNLYQAPIHYSDLFSPEIMATYSHLYNFNEDLNLTAIKLSDFNNILKYQGATPITLDPNEYAISSNVDTYINLCKEPLGLQKKLTISGQDLSPKYRESLNYSLETSYFTSNQLTLVLNDEFLVNASVSSMYLNINFFNNKEECEALFTQSLEDIGHNNQGFFIPYTTKISTYEASLGLSTIVTYIGIYIGFVFLIASAAILALQQLLEITDHTAHYEILRKLGVPYDTLKRSLFTQIALYFFTPLSLALVHSIVGLNITNNFIVQFGSLSLGVTTFITAFFLVVIYGGYFLTTYITAKNVILNNGYVR</sequence>
<comment type="subcellular location">
    <subcellularLocation>
        <location evidence="1 6">Cell membrane</location>
        <topology evidence="1 6">Multi-pass membrane protein</topology>
    </subcellularLocation>
</comment>
<name>A0AA42J0J0_9FIRM</name>
<feature type="transmembrane region" description="Helical" evidence="6">
    <location>
        <begin position="17"/>
        <end position="37"/>
    </location>
</feature>
<evidence type="ECO:0000256" key="5">
    <source>
        <dbReference type="ARBA" id="ARBA00023136"/>
    </source>
</evidence>
<dbReference type="InterPro" id="IPR027022">
    <property type="entry name" value="ABC_permease_BceB-typ"/>
</dbReference>
<reference evidence="8" key="1">
    <citation type="journal article" date="2023" name="Int. J. Syst. Evol. Microbiol.">
        <title>&lt;i&gt;Holtiella tumoricola&lt;/i&gt; gen. nov. sp. nov., isolated from a human clinical sample.</title>
        <authorList>
            <person name="Allen-Vercoe E."/>
            <person name="Daigneault M.C."/>
            <person name="Vancuren S.J."/>
            <person name="Cochrane K."/>
            <person name="O'Neal L.L."/>
            <person name="Sankaranarayanan K."/>
            <person name="Lawson P.A."/>
        </authorList>
    </citation>
    <scope>NUCLEOTIDE SEQUENCE</scope>
    <source>
        <strain evidence="8">CC70A</strain>
    </source>
</reference>